<gene>
    <name evidence="4" type="primary">dprE1</name>
    <name evidence="4" type="ORF">NCTC12272_01845</name>
</gene>
<dbReference type="EC" id="1.-.-.-" evidence="4"/>
<dbReference type="SUPFAM" id="SSF56176">
    <property type="entry name" value="FAD-binding/transporter-associated domain-like"/>
    <property type="match status" value="1"/>
</dbReference>
<evidence type="ECO:0000313" key="5">
    <source>
        <dbReference type="Proteomes" id="UP000249566"/>
    </source>
</evidence>
<dbReference type="Gene3D" id="3.30.43.10">
    <property type="entry name" value="Uridine Diphospho-n-acetylenolpyruvylglucosamine Reductase, domain 2"/>
    <property type="match status" value="1"/>
</dbReference>
<dbReference type="InterPro" id="IPR016166">
    <property type="entry name" value="FAD-bd_PCMH"/>
</dbReference>
<dbReference type="InterPro" id="IPR016167">
    <property type="entry name" value="FAD-bd_PCMH_sub1"/>
</dbReference>
<protein>
    <submittedName>
        <fullName evidence="4">Oxidoreductase (L-gululonolactone oxidase)</fullName>
        <ecNumber evidence="4">1.-.-.-</ecNumber>
    </submittedName>
</protein>
<dbReference type="Proteomes" id="UP000249566">
    <property type="component" value="Chromosome 1"/>
</dbReference>
<dbReference type="EMBL" id="LS483412">
    <property type="protein sequence ID" value="SQG90650.1"/>
    <property type="molecule type" value="Genomic_DNA"/>
</dbReference>
<dbReference type="Gene3D" id="3.30.465.10">
    <property type="match status" value="1"/>
</dbReference>
<dbReference type="InterPro" id="IPR016170">
    <property type="entry name" value="Cytok_DH_C_sf"/>
</dbReference>
<sequence>MRSKKIILTNFTRAIYSESYCIRPDTEKELIHYIAQNQPTNMLTRGTGLSYSDSCLNQDGLVIDTSRFNHFIDFDVETGIVVCQGGTPFRDLFLLHDEFIPPVLPGTVFATVAGGIAHDVHGKNNHSAGSFGHHISWFDLLIGDRIMHCSREKNTDLFSATIAGLGLTGIITQVAIRLKKAPRLLAVQNKPFASIHALIEEMGSYGLQQDYQVAWLDLLYSEPRAILSTANYCESPTFSNKKLTIYNLPQLPFGLIKKWNMKLFNHYFYSRKKENQLMNLTQYNNPLDKISHWNRLYGPRGLIQFQAVFDQDSAIQIINHIVEIIRVHNATPTLTVLKLFTQPGVGLLSFCRPGFTLAIDFINNSQAQKAISSMNQFIVENNGRIYLAKDLLLSPEQYSRMYENQSKFSQVLTKYQCPMRSDLAIRLGIIK</sequence>
<dbReference type="GO" id="GO:0016899">
    <property type="term" value="F:oxidoreductase activity, acting on the CH-OH group of donors, oxygen as acceptor"/>
    <property type="evidence" value="ECO:0007669"/>
    <property type="project" value="InterPro"/>
</dbReference>
<keyword evidence="2" id="KW-1133">Transmembrane helix</keyword>
<keyword evidence="4" id="KW-0560">Oxidoreductase</keyword>
<dbReference type="AlphaFoldDB" id="A0AAX2IWB9"/>
<feature type="transmembrane region" description="Helical" evidence="2">
    <location>
        <begin position="157"/>
        <end position="176"/>
    </location>
</feature>
<keyword evidence="1" id="KW-0285">Flavoprotein</keyword>
<evidence type="ECO:0000313" key="4">
    <source>
        <dbReference type="EMBL" id="SQG90650.1"/>
    </source>
</evidence>
<proteinExistence type="predicted"/>
<feature type="domain" description="FAD-binding PCMH-type" evidence="3">
    <location>
        <begin position="8"/>
        <end position="181"/>
    </location>
</feature>
<dbReference type="InterPro" id="IPR036318">
    <property type="entry name" value="FAD-bd_PCMH-like_sf"/>
</dbReference>
<name>A0AAX2IWB9_LEGPN</name>
<keyword evidence="1" id="KW-0274">FAD</keyword>
<dbReference type="InterPro" id="IPR006094">
    <property type="entry name" value="Oxid_FAD_bind_N"/>
</dbReference>
<dbReference type="InterPro" id="IPR016169">
    <property type="entry name" value="FAD-bd_PCMH_sub2"/>
</dbReference>
<dbReference type="Pfam" id="PF01565">
    <property type="entry name" value="FAD_binding_4"/>
    <property type="match status" value="1"/>
</dbReference>
<evidence type="ECO:0000256" key="1">
    <source>
        <dbReference type="ARBA" id="ARBA00022827"/>
    </source>
</evidence>
<dbReference type="PANTHER" id="PTHR43762:SF1">
    <property type="entry name" value="D-ARABINONO-1,4-LACTONE OXIDASE"/>
    <property type="match status" value="1"/>
</dbReference>
<dbReference type="GO" id="GO:0071949">
    <property type="term" value="F:FAD binding"/>
    <property type="evidence" value="ECO:0007669"/>
    <property type="project" value="InterPro"/>
</dbReference>
<accession>A0AAX2IWB9</accession>
<reference evidence="4 5" key="1">
    <citation type="submission" date="2018-06" db="EMBL/GenBank/DDBJ databases">
        <authorList>
            <consortium name="Pathogen Informatics"/>
            <person name="Doyle S."/>
        </authorList>
    </citation>
    <scope>NUCLEOTIDE SEQUENCE [LARGE SCALE GENOMIC DNA]</scope>
    <source>
        <strain evidence="4 5">NCTC12272</strain>
    </source>
</reference>
<dbReference type="RefSeq" id="WP_027221978.1">
    <property type="nucleotide sequence ID" value="NZ_CAAAIJ010000001.1"/>
</dbReference>
<keyword evidence="2" id="KW-0472">Membrane</keyword>
<organism evidence="4 5">
    <name type="scientific">Legionella pneumophila subsp. pascullei</name>
    <dbReference type="NCBI Taxonomy" id="91890"/>
    <lineage>
        <taxon>Bacteria</taxon>
        <taxon>Pseudomonadati</taxon>
        <taxon>Pseudomonadota</taxon>
        <taxon>Gammaproteobacteria</taxon>
        <taxon>Legionellales</taxon>
        <taxon>Legionellaceae</taxon>
        <taxon>Legionella</taxon>
    </lineage>
</organism>
<evidence type="ECO:0000256" key="2">
    <source>
        <dbReference type="SAM" id="Phobius"/>
    </source>
</evidence>
<evidence type="ECO:0000259" key="3">
    <source>
        <dbReference type="PROSITE" id="PS51387"/>
    </source>
</evidence>
<dbReference type="PANTHER" id="PTHR43762">
    <property type="entry name" value="L-GULONOLACTONE OXIDASE"/>
    <property type="match status" value="1"/>
</dbReference>
<keyword evidence="2" id="KW-0812">Transmembrane</keyword>
<dbReference type="PROSITE" id="PS51387">
    <property type="entry name" value="FAD_PCMH"/>
    <property type="match status" value="1"/>
</dbReference>
<dbReference type="Gene3D" id="3.40.462.10">
    <property type="entry name" value="FAD-linked oxidases, C-terminal domain"/>
    <property type="match status" value="1"/>
</dbReference>
<dbReference type="InterPro" id="IPR010031">
    <property type="entry name" value="FAD_lactone_oxidase-like"/>
</dbReference>